<dbReference type="PATRIC" id="fig|1304281.5.peg.1864"/>
<dbReference type="Pfam" id="PF08818">
    <property type="entry name" value="DUF1801"/>
    <property type="match status" value="1"/>
</dbReference>
<accession>A0A0J7IYY6</accession>
<dbReference type="STRING" id="1304281.ACM44_08665"/>
<dbReference type="AlphaFoldDB" id="A0A0J7IYY6"/>
<dbReference type="RefSeq" id="WP_048499646.1">
    <property type="nucleotide sequence ID" value="NZ_LFNG01000011.1"/>
</dbReference>
<dbReference type="OrthoDB" id="9811812at2"/>
<keyword evidence="3" id="KW-1185">Reference proteome</keyword>
<evidence type="ECO:0000313" key="3">
    <source>
        <dbReference type="Proteomes" id="UP000035900"/>
    </source>
</evidence>
<gene>
    <name evidence="2" type="ORF">ACM44_08665</name>
</gene>
<comment type="caution">
    <text evidence="2">The sequence shown here is derived from an EMBL/GenBank/DDBJ whole genome shotgun (WGS) entry which is preliminary data.</text>
</comment>
<dbReference type="SUPFAM" id="SSF159888">
    <property type="entry name" value="YdhG-like"/>
    <property type="match status" value="1"/>
</dbReference>
<reference evidence="2 3" key="1">
    <citation type="journal article" date="2004" name="Int. J. Syst. Evol. Microbiol.">
        <title>Kaistella koreensis gen. nov., sp. nov., a novel member of the Chryseobacterium-Bergeyella-Riemerella branch.</title>
        <authorList>
            <person name="Kim M.K."/>
            <person name="Im W.T."/>
            <person name="Shin Y.K."/>
            <person name="Lim J.H."/>
            <person name="Kim S.H."/>
            <person name="Lee B.C."/>
            <person name="Park M.Y."/>
            <person name="Lee K.Y."/>
            <person name="Lee S.T."/>
        </authorList>
    </citation>
    <scope>NUCLEOTIDE SEQUENCE [LARGE SCALE GENOMIC DNA]</scope>
    <source>
        <strain evidence="2 3">CCUG 49689</strain>
    </source>
</reference>
<name>A0A0J7IYY6_9FLAO</name>
<evidence type="ECO:0000313" key="2">
    <source>
        <dbReference type="EMBL" id="KMQ71014.1"/>
    </source>
</evidence>
<sequence length="135" mass="15196">MAKQKIELNSEVSAFLDALEHPLRPVIEELRIGILSADNNLTESIKWNGPNYSLGGEDRITMRVQPPTSASIQLIFHRGAKKQERPKSKLIDDPSNLLIWKENDRAVATFKSVADLEEEQPHLTAIVKKWLSAAK</sequence>
<proteinExistence type="predicted"/>
<feature type="domain" description="YdhG-like" evidence="1">
    <location>
        <begin position="24"/>
        <end position="131"/>
    </location>
</feature>
<organism evidence="2 3">
    <name type="scientific">Chryseobacterium koreense CCUG 49689</name>
    <dbReference type="NCBI Taxonomy" id="1304281"/>
    <lineage>
        <taxon>Bacteria</taxon>
        <taxon>Pseudomonadati</taxon>
        <taxon>Bacteroidota</taxon>
        <taxon>Flavobacteriia</taxon>
        <taxon>Flavobacteriales</taxon>
        <taxon>Weeksellaceae</taxon>
        <taxon>Chryseobacterium group</taxon>
        <taxon>Chryseobacterium</taxon>
    </lineage>
</organism>
<evidence type="ECO:0000259" key="1">
    <source>
        <dbReference type="Pfam" id="PF08818"/>
    </source>
</evidence>
<protein>
    <recommendedName>
        <fullName evidence="1">YdhG-like domain-containing protein</fullName>
    </recommendedName>
</protein>
<dbReference type="EMBL" id="LFNG01000011">
    <property type="protein sequence ID" value="KMQ71014.1"/>
    <property type="molecule type" value="Genomic_DNA"/>
</dbReference>
<dbReference type="Proteomes" id="UP000035900">
    <property type="component" value="Unassembled WGS sequence"/>
</dbReference>
<dbReference type="InterPro" id="IPR014922">
    <property type="entry name" value="YdhG-like"/>
</dbReference>